<evidence type="ECO:0000256" key="1">
    <source>
        <dbReference type="ARBA" id="ARBA00008295"/>
    </source>
</evidence>
<dbReference type="PROSITE" id="PS01346">
    <property type="entry name" value="CLAUDIN"/>
    <property type="match status" value="1"/>
</dbReference>
<keyword evidence="6 8" id="KW-1133">Transmembrane helix</keyword>
<dbReference type="PANTHER" id="PTHR12002">
    <property type="entry name" value="CLAUDIN"/>
    <property type="match status" value="1"/>
</dbReference>
<keyword evidence="5 8" id="KW-0965">Cell junction</keyword>
<evidence type="ECO:0000256" key="5">
    <source>
        <dbReference type="ARBA" id="ARBA00022949"/>
    </source>
</evidence>
<dbReference type="EMBL" id="HAEB01014514">
    <property type="protein sequence ID" value="SBQ61041.1"/>
    <property type="molecule type" value="Transcribed_RNA"/>
</dbReference>
<feature type="non-terminal residue" evidence="9">
    <location>
        <position position="113"/>
    </location>
</feature>
<dbReference type="Gene3D" id="1.20.140.150">
    <property type="match status" value="1"/>
</dbReference>
<proteinExistence type="inferred from homology"/>
<gene>
    <name evidence="9" type="primary">CLDN15B</name>
</gene>
<dbReference type="GO" id="GO:0005923">
    <property type="term" value="C:bicellular tight junction"/>
    <property type="evidence" value="ECO:0007669"/>
    <property type="project" value="UniProtKB-SubCell"/>
</dbReference>
<evidence type="ECO:0000256" key="3">
    <source>
        <dbReference type="ARBA" id="ARBA00022475"/>
    </source>
</evidence>
<name>A0A1A8FQJ2_9TELE</name>
<sequence>LWGALTPAVTGREVGDNLDRSPVRHRNIRDIAVKSERSNTDMKGITEIIALFLGFVGWILVFVSLEDQFWKESTNDGSAITTSTIYENLWMSCASDSTGVFNCRDFPSLLALP</sequence>
<evidence type="ECO:0000256" key="6">
    <source>
        <dbReference type="ARBA" id="ARBA00022989"/>
    </source>
</evidence>
<keyword evidence="7 8" id="KW-0472">Membrane</keyword>
<dbReference type="GO" id="GO:0005198">
    <property type="term" value="F:structural molecule activity"/>
    <property type="evidence" value="ECO:0007669"/>
    <property type="project" value="InterPro"/>
</dbReference>
<keyword evidence="4 8" id="KW-0812">Transmembrane</keyword>
<reference evidence="9" key="2">
    <citation type="submission" date="2016-06" db="EMBL/GenBank/DDBJ databases">
        <title>The genome of a short-lived fish provides insights into sex chromosome evolution and the genetic control of aging.</title>
        <authorList>
            <person name="Reichwald K."/>
            <person name="Felder M."/>
            <person name="Petzold A."/>
            <person name="Koch P."/>
            <person name="Groth M."/>
            <person name="Platzer M."/>
        </authorList>
    </citation>
    <scope>NUCLEOTIDE SEQUENCE</scope>
    <source>
        <tissue evidence="9">Brain</tissue>
    </source>
</reference>
<dbReference type="AlphaFoldDB" id="A0A1A8FQJ2"/>
<comment type="caution">
    <text evidence="8">Lacks conserved residue(s) required for the propagation of feature annotation.</text>
</comment>
<dbReference type="InterPro" id="IPR017974">
    <property type="entry name" value="Claudin_CS"/>
</dbReference>
<evidence type="ECO:0000256" key="7">
    <source>
        <dbReference type="ARBA" id="ARBA00023136"/>
    </source>
</evidence>
<dbReference type="InterPro" id="IPR004031">
    <property type="entry name" value="PMP22/EMP/MP20/Claudin"/>
</dbReference>
<dbReference type="GO" id="GO:0005886">
    <property type="term" value="C:plasma membrane"/>
    <property type="evidence" value="ECO:0007669"/>
    <property type="project" value="UniProtKB-SubCell"/>
</dbReference>
<keyword evidence="2 8" id="KW-0796">Tight junction</keyword>
<organism evidence="9">
    <name type="scientific">Nothobranchius korthausae</name>
    <dbReference type="NCBI Taxonomy" id="1143690"/>
    <lineage>
        <taxon>Eukaryota</taxon>
        <taxon>Metazoa</taxon>
        <taxon>Chordata</taxon>
        <taxon>Craniata</taxon>
        <taxon>Vertebrata</taxon>
        <taxon>Euteleostomi</taxon>
        <taxon>Actinopterygii</taxon>
        <taxon>Neopterygii</taxon>
        <taxon>Teleostei</taxon>
        <taxon>Neoteleostei</taxon>
        <taxon>Acanthomorphata</taxon>
        <taxon>Ovalentaria</taxon>
        <taxon>Atherinomorphae</taxon>
        <taxon>Cyprinodontiformes</taxon>
        <taxon>Nothobranchiidae</taxon>
        <taxon>Nothobranchius</taxon>
    </lineage>
</organism>
<evidence type="ECO:0000313" key="9">
    <source>
        <dbReference type="EMBL" id="SBQ61041.1"/>
    </source>
</evidence>
<comment type="similarity">
    <text evidence="1 8">Belongs to the claudin family.</text>
</comment>
<evidence type="ECO:0000256" key="4">
    <source>
        <dbReference type="ARBA" id="ARBA00022692"/>
    </source>
</evidence>
<accession>A0A1A8FQJ2</accession>
<comment type="function">
    <text evidence="8">Claudins function as major constituents of the tight junction complexes that regulate the permeability of epithelia.</text>
</comment>
<protein>
    <recommendedName>
        <fullName evidence="8">Claudin</fullName>
    </recommendedName>
</protein>
<dbReference type="InterPro" id="IPR006187">
    <property type="entry name" value="Claudin"/>
</dbReference>
<feature type="non-terminal residue" evidence="9">
    <location>
        <position position="1"/>
    </location>
</feature>
<comment type="subcellular location">
    <subcellularLocation>
        <location evidence="8">Cell junction</location>
        <location evidence="8">Tight junction</location>
    </subcellularLocation>
    <subcellularLocation>
        <location evidence="8">Cell membrane</location>
        <topology evidence="8">Multi-pass membrane protein</topology>
    </subcellularLocation>
</comment>
<reference evidence="9" key="1">
    <citation type="submission" date="2016-05" db="EMBL/GenBank/DDBJ databases">
        <authorList>
            <person name="Lavstsen T."/>
            <person name="Jespersen J.S."/>
        </authorList>
    </citation>
    <scope>NUCLEOTIDE SEQUENCE</scope>
    <source>
        <tissue evidence="9">Brain</tissue>
    </source>
</reference>
<keyword evidence="3 8" id="KW-1003">Cell membrane</keyword>
<feature type="transmembrane region" description="Helical" evidence="8">
    <location>
        <begin position="44"/>
        <end position="65"/>
    </location>
</feature>
<evidence type="ECO:0000256" key="2">
    <source>
        <dbReference type="ARBA" id="ARBA00022427"/>
    </source>
</evidence>
<dbReference type="Pfam" id="PF00822">
    <property type="entry name" value="PMP22_Claudin"/>
    <property type="match status" value="1"/>
</dbReference>
<evidence type="ECO:0000256" key="8">
    <source>
        <dbReference type="RuleBase" id="RU060637"/>
    </source>
</evidence>